<comment type="cofactor">
    <cofactor evidence="1">
        <name>FMN</name>
        <dbReference type="ChEBI" id="CHEBI:58210"/>
    </cofactor>
</comment>
<evidence type="ECO:0000259" key="5">
    <source>
        <dbReference type="SMART" id="SM00903"/>
    </source>
</evidence>
<dbReference type="SUPFAM" id="SSF50475">
    <property type="entry name" value="FMN-binding split barrel"/>
    <property type="match status" value="1"/>
</dbReference>
<dbReference type="SMART" id="SM00903">
    <property type="entry name" value="Flavin_Reduct"/>
    <property type="match status" value="1"/>
</dbReference>
<protein>
    <submittedName>
        <fullName evidence="6">Flavin reductase family protein</fullName>
    </submittedName>
</protein>
<dbReference type="Gene3D" id="2.30.110.10">
    <property type="entry name" value="Electron Transport, Fmn-binding Protein, Chain A"/>
    <property type="match status" value="1"/>
</dbReference>
<accession>A0ABT1NDP5</accession>
<reference evidence="6 7" key="1">
    <citation type="submission" date="2021-10" db="EMBL/GenBank/DDBJ databases">
        <title>Lutispora strain m25 sp. nov., a thermophilic, non-spore-forming bacterium isolated from a lab-scale methanogenic bioreactor digesting anaerobic sludge.</title>
        <authorList>
            <person name="El Houari A."/>
            <person name="Mcdonald J."/>
        </authorList>
    </citation>
    <scope>NUCLEOTIDE SEQUENCE [LARGE SCALE GENOMIC DNA]</scope>
    <source>
        <strain evidence="7">m25</strain>
    </source>
</reference>
<dbReference type="EMBL" id="JAJEKE010000005">
    <property type="protein sequence ID" value="MCQ1529380.1"/>
    <property type="molecule type" value="Genomic_DNA"/>
</dbReference>
<dbReference type="PANTHER" id="PTHR33798">
    <property type="entry name" value="FLAVOPROTEIN OXYGENASE"/>
    <property type="match status" value="1"/>
</dbReference>
<dbReference type="InterPro" id="IPR012349">
    <property type="entry name" value="Split_barrel_FMN-bd"/>
</dbReference>
<name>A0ABT1NDP5_9FIRM</name>
<evidence type="ECO:0000256" key="4">
    <source>
        <dbReference type="ARBA" id="ARBA00038054"/>
    </source>
</evidence>
<evidence type="ECO:0000256" key="3">
    <source>
        <dbReference type="ARBA" id="ARBA00022643"/>
    </source>
</evidence>
<comment type="caution">
    <text evidence="6">The sequence shown here is derived from an EMBL/GenBank/DDBJ whole genome shotgun (WGS) entry which is preliminary data.</text>
</comment>
<dbReference type="InterPro" id="IPR002563">
    <property type="entry name" value="Flavin_Rdtase-like_dom"/>
</dbReference>
<evidence type="ECO:0000313" key="6">
    <source>
        <dbReference type="EMBL" id="MCQ1529380.1"/>
    </source>
</evidence>
<comment type="similarity">
    <text evidence="4">Belongs to the flavoredoxin family.</text>
</comment>
<evidence type="ECO:0000256" key="1">
    <source>
        <dbReference type="ARBA" id="ARBA00001917"/>
    </source>
</evidence>
<dbReference type="Pfam" id="PF01613">
    <property type="entry name" value="Flavin_Reduct"/>
    <property type="match status" value="1"/>
</dbReference>
<feature type="domain" description="Flavin reductase like" evidence="5">
    <location>
        <begin position="16"/>
        <end position="170"/>
    </location>
</feature>
<evidence type="ECO:0000256" key="2">
    <source>
        <dbReference type="ARBA" id="ARBA00022630"/>
    </source>
</evidence>
<keyword evidence="2" id="KW-0285">Flavoprotein</keyword>
<gene>
    <name evidence="6" type="ORF">LJD61_07415</name>
</gene>
<proteinExistence type="inferred from homology"/>
<dbReference type="RefSeq" id="WP_255226900.1">
    <property type="nucleotide sequence ID" value="NZ_JAJEKE010000005.1"/>
</dbReference>
<keyword evidence="3" id="KW-0288">FMN</keyword>
<dbReference type="Proteomes" id="UP001651880">
    <property type="component" value="Unassembled WGS sequence"/>
</dbReference>
<dbReference type="PANTHER" id="PTHR33798:SF5">
    <property type="entry name" value="FLAVIN REDUCTASE LIKE DOMAIN-CONTAINING PROTEIN"/>
    <property type="match status" value="1"/>
</dbReference>
<organism evidence="6 7">
    <name type="scientific">Lutispora saccharofermentans</name>
    <dbReference type="NCBI Taxonomy" id="3024236"/>
    <lineage>
        <taxon>Bacteria</taxon>
        <taxon>Bacillati</taxon>
        <taxon>Bacillota</taxon>
        <taxon>Clostridia</taxon>
        <taxon>Lutisporales</taxon>
        <taxon>Lutisporaceae</taxon>
        <taxon>Lutispora</taxon>
    </lineage>
</organism>
<evidence type="ECO:0000313" key="7">
    <source>
        <dbReference type="Proteomes" id="UP001651880"/>
    </source>
</evidence>
<sequence>MKKEMKESELFNSVFLLQPSRPILCTTKNEDGSDHVAPFSWINPASHKPPRVALALLNKPKKQRSLENIERTGEFGVNIPDMSMAEKMVECSYATKLGENKFDRSGFTRMPSADIKAPCIEEAMASLECKVLNMMDAGDHTLIIADIVHAKYDEDAYSSNLLINTGKFRPVIHVQNFNLEKSQLHIFLSSGSTETIEVSYPCKGEKN</sequence>
<keyword evidence="7" id="KW-1185">Reference proteome</keyword>